<dbReference type="OrthoDB" id="1442370at2"/>
<protein>
    <recommendedName>
        <fullName evidence="3">STAS/SEC14 domain-containing protein</fullName>
    </recommendedName>
</protein>
<keyword evidence="2" id="KW-1185">Reference proteome</keyword>
<dbReference type="AlphaFoldDB" id="A0A5C6ZTA0"/>
<dbReference type="Proteomes" id="UP000321367">
    <property type="component" value="Unassembled WGS sequence"/>
</dbReference>
<gene>
    <name evidence="1" type="ORF">ES724_07155</name>
</gene>
<name>A0A5C6ZTA0_9FLAO</name>
<comment type="caution">
    <text evidence="1">The sequence shown here is derived from an EMBL/GenBank/DDBJ whole genome shotgun (WGS) entry which is preliminary data.</text>
</comment>
<evidence type="ECO:0000313" key="1">
    <source>
        <dbReference type="EMBL" id="TXD94037.1"/>
    </source>
</evidence>
<evidence type="ECO:0008006" key="3">
    <source>
        <dbReference type="Google" id="ProtNLM"/>
    </source>
</evidence>
<dbReference type="EMBL" id="VORY01000006">
    <property type="protein sequence ID" value="TXD94037.1"/>
    <property type="molecule type" value="Genomic_DNA"/>
</dbReference>
<evidence type="ECO:0000313" key="2">
    <source>
        <dbReference type="Proteomes" id="UP000321367"/>
    </source>
</evidence>
<sequence length="121" mass="14022">MIEKITEFYRMEFYDSYVIIEANANIVVNSAIAEKTIQTILDQFNGKKFVLISNRTSNYTLKLDAYSPGILKKVKGIAIVSKNEEVRKNAILEQEKFDSSFAFFENLDDAKHWAENFFVSY</sequence>
<reference evidence="1 2" key="1">
    <citation type="submission" date="2019-08" db="EMBL/GenBank/DDBJ databases">
        <title>Genome sequence of Gillisia hiemivivida IC154 (type strain).</title>
        <authorList>
            <person name="Bowman J.P."/>
        </authorList>
    </citation>
    <scope>NUCLEOTIDE SEQUENCE [LARGE SCALE GENOMIC DNA]</scope>
    <source>
        <strain evidence="1 2">IC154</strain>
    </source>
</reference>
<proteinExistence type="predicted"/>
<accession>A0A5C6ZTA0</accession>
<dbReference type="RefSeq" id="WP_146931503.1">
    <property type="nucleotide sequence ID" value="NZ_CBCSHZ010000005.1"/>
</dbReference>
<organism evidence="1 2">
    <name type="scientific">Gillisia hiemivivida</name>
    <dbReference type="NCBI Taxonomy" id="291190"/>
    <lineage>
        <taxon>Bacteria</taxon>
        <taxon>Pseudomonadati</taxon>
        <taxon>Bacteroidota</taxon>
        <taxon>Flavobacteriia</taxon>
        <taxon>Flavobacteriales</taxon>
        <taxon>Flavobacteriaceae</taxon>
        <taxon>Gillisia</taxon>
    </lineage>
</organism>